<comment type="catalytic activity">
    <reaction evidence="1">
        <text>Hydrolyzes the link between N-acetylmuramoyl residues and L-amino acid residues in certain cell-wall glycopeptides.</text>
        <dbReference type="EC" id="3.5.1.28"/>
    </reaction>
</comment>
<comment type="similarity">
    <text evidence="2">Belongs to the N-acetylmuramoyl-L-alanine amidase 2 family.</text>
</comment>
<evidence type="ECO:0000259" key="7">
    <source>
        <dbReference type="SMART" id="SM00644"/>
    </source>
</evidence>
<dbReference type="SMART" id="SM00644">
    <property type="entry name" value="Ami_2"/>
    <property type="match status" value="1"/>
</dbReference>
<keyword evidence="4 8" id="KW-0378">Hydrolase</keyword>
<dbReference type="EMBL" id="JBGCUO010000001">
    <property type="protein sequence ID" value="MEY1661845.1"/>
    <property type="molecule type" value="Genomic_DNA"/>
</dbReference>
<gene>
    <name evidence="8" type="ORF">AB5I84_06745</name>
</gene>
<dbReference type="Pfam" id="PF01471">
    <property type="entry name" value="PG_binding_1"/>
    <property type="match status" value="1"/>
</dbReference>
<feature type="chain" id="PRO_5046318768" description="N-acetylmuramoyl-L-alanine amidase" evidence="6">
    <location>
        <begin position="20"/>
        <end position="303"/>
    </location>
</feature>
<dbReference type="SUPFAM" id="SSF47090">
    <property type="entry name" value="PGBD-like"/>
    <property type="match status" value="1"/>
</dbReference>
<name>A0ABV4AJK1_9GAMM</name>
<dbReference type="EC" id="3.5.1.28" evidence="3"/>
<accession>A0ABV4AJK1</accession>
<dbReference type="Proteomes" id="UP001562065">
    <property type="component" value="Unassembled WGS sequence"/>
</dbReference>
<evidence type="ECO:0000256" key="1">
    <source>
        <dbReference type="ARBA" id="ARBA00001561"/>
    </source>
</evidence>
<dbReference type="Gene3D" id="1.10.101.10">
    <property type="entry name" value="PGBD-like superfamily/PGBD"/>
    <property type="match status" value="1"/>
</dbReference>
<keyword evidence="6" id="KW-0732">Signal</keyword>
<evidence type="ECO:0000256" key="5">
    <source>
        <dbReference type="ARBA" id="ARBA00023316"/>
    </source>
</evidence>
<dbReference type="PANTHER" id="PTHR30417:SF1">
    <property type="entry name" value="N-ACETYLMURAMOYL-L-ALANINE AMIDASE AMID"/>
    <property type="match status" value="1"/>
</dbReference>
<dbReference type="InterPro" id="IPR036505">
    <property type="entry name" value="Amidase/PGRP_sf"/>
</dbReference>
<feature type="signal peptide" evidence="6">
    <location>
        <begin position="1"/>
        <end position="19"/>
    </location>
</feature>
<dbReference type="Pfam" id="PF01510">
    <property type="entry name" value="Amidase_2"/>
    <property type="match status" value="1"/>
</dbReference>
<dbReference type="GO" id="GO:0008745">
    <property type="term" value="F:N-acetylmuramoyl-L-alanine amidase activity"/>
    <property type="evidence" value="ECO:0007669"/>
    <property type="project" value="UniProtKB-EC"/>
</dbReference>
<evidence type="ECO:0000256" key="3">
    <source>
        <dbReference type="ARBA" id="ARBA00011901"/>
    </source>
</evidence>
<dbReference type="InterPro" id="IPR002477">
    <property type="entry name" value="Peptidoglycan-bd-like"/>
</dbReference>
<evidence type="ECO:0000256" key="2">
    <source>
        <dbReference type="ARBA" id="ARBA00007553"/>
    </source>
</evidence>
<dbReference type="CDD" id="cd06583">
    <property type="entry name" value="PGRP"/>
    <property type="match status" value="1"/>
</dbReference>
<evidence type="ECO:0000256" key="6">
    <source>
        <dbReference type="SAM" id="SignalP"/>
    </source>
</evidence>
<dbReference type="SUPFAM" id="SSF55846">
    <property type="entry name" value="N-acetylmuramoyl-L-alanine amidase-like"/>
    <property type="match status" value="1"/>
</dbReference>
<evidence type="ECO:0000256" key="4">
    <source>
        <dbReference type="ARBA" id="ARBA00022801"/>
    </source>
</evidence>
<sequence length="303" mass="33713">MRRAAVVLLLLILSVGCQSPPLEQRDGYRVDHRHAATGFDRRVRFIILHYTRSDTERALRTLTGPQVSAHYVVPRQADDGAPRVYQLLPESERAWHAGSSGWAGREHLNDTSIGIEIVNIGPLDTPQGRVWEAYGAGQMAAVAALVRDLMARYEIPPEQVLAHADVAPSRKLDPGPAFPWQWLGEQGLAAWPDDEHLAHYRERFEQRWPSVTALQQALRDYGYPLPVSGVADRATCDTLRAFQMHFHPEHISGQPDTETLARLWALLAEYRPALLAARNGQWDIGQALTVLPACPVVVTPPSG</sequence>
<reference evidence="8 9" key="1">
    <citation type="submission" date="2024-07" db="EMBL/GenBank/DDBJ databases">
        <authorList>
            <person name="Ren Q."/>
        </authorList>
    </citation>
    <scope>NUCLEOTIDE SEQUENCE [LARGE SCALE GENOMIC DNA]</scope>
    <source>
        <strain evidence="8 9">REN37</strain>
    </source>
</reference>
<evidence type="ECO:0000313" key="8">
    <source>
        <dbReference type="EMBL" id="MEY1661845.1"/>
    </source>
</evidence>
<proteinExistence type="inferred from homology"/>
<keyword evidence="9" id="KW-1185">Reference proteome</keyword>
<dbReference type="InterPro" id="IPR051206">
    <property type="entry name" value="NAMLAA_amidase_2"/>
</dbReference>
<dbReference type="PANTHER" id="PTHR30417">
    <property type="entry name" value="N-ACETYLMURAMOYL-L-ALANINE AMIDASE AMID"/>
    <property type="match status" value="1"/>
</dbReference>
<evidence type="ECO:0000313" key="9">
    <source>
        <dbReference type="Proteomes" id="UP001562065"/>
    </source>
</evidence>
<keyword evidence="5" id="KW-0961">Cell wall biogenesis/degradation</keyword>
<dbReference type="InterPro" id="IPR002502">
    <property type="entry name" value="Amidase_domain"/>
</dbReference>
<dbReference type="InterPro" id="IPR036366">
    <property type="entry name" value="PGBDSf"/>
</dbReference>
<dbReference type="InterPro" id="IPR036365">
    <property type="entry name" value="PGBD-like_sf"/>
</dbReference>
<feature type="domain" description="N-acetylmuramoyl-L-alanine amidase" evidence="7">
    <location>
        <begin position="31"/>
        <end position="175"/>
    </location>
</feature>
<dbReference type="PROSITE" id="PS51257">
    <property type="entry name" value="PROKAR_LIPOPROTEIN"/>
    <property type="match status" value="1"/>
</dbReference>
<comment type="caution">
    <text evidence="8">The sequence shown here is derived from an EMBL/GenBank/DDBJ whole genome shotgun (WGS) entry which is preliminary data.</text>
</comment>
<protein>
    <recommendedName>
        <fullName evidence="3">N-acetylmuramoyl-L-alanine amidase</fullName>
        <ecNumber evidence="3">3.5.1.28</ecNumber>
    </recommendedName>
</protein>
<dbReference type="RefSeq" id="WP_369455094.1">
    <property type="nucleotide sequence ID" value="NZ_JBGCUO010000001.1"/>
</dbReference>
<dbReference type="Gene3D" id="3.40.80.10">
    <property type="entry name" value="Peptidoglycan recognition protein-like"/>
    <property type="match status" value="1"/>
</dbReference>
<organism evidence="8 9">
    <name type="scientific">Isoalcanivorax beigongshangi</name>
    <dbReference type="NCBI Taxonomy" id="3238810"/>
    <lineage>
        <taxon>Bacteria</taxon>
        <taxon>Pseudomonadati</taxon>
        <taxon>Pseudomonadota</taxon>
        <taxon>Gammaproteobacteria</taxon>
        <taxon>Oceanospirillales</taxon>
        <taxon>Alcanivoracaceae</taxon>
        <taxon>Isoalcanivorax</taxon>
    </lineage>
</organism>